<dbReference type="EMBL" id="FWEU01000007">
    <property type="protein sequence ID" value="SLM26282.1"/>
    <property type="molecule type" value="Genomic_DNA"/>
</dbReference>
<gene>
    <name evidence="1" type="ORF">SAMN04488690_4044</name>
</gene>
<reference evidence="2" key="1">
    <citation type="submission" date="2016-10" db="EMBL/GenBank/DDBJ databases">
        <authorList>
            <person name="Varghese N."/>
        </authorList>
    </citation>
    <scope>NUCLEOTIDE SEQUENCE [LARGE SCALE GENOMIC DNA]</scope>
    <source>
        <strain evidence="2">92MFCol6.1</strain>
    </source>
</reference>
<evidence type="ECO:0000313" key="1">
    <source>
        <dbReference type="EMBL" id="SLM26282.1"/>
    </source>
</evidence>
<sequence length="218" mass="23450">MMETLLNRSALLLQAMLSVVDHPVADGSVKVSVSRDAALLSLEHAAAMRLLMEAGLAPSAAAMLRCQYEAFTRSVWILHCASDEQLALLSQPPVAGASERHLPMLSKMIEALASVPAVSNLIPHLLQMKEYGWGALNSFVHAGTHALDRSREGFPEILALNVIRISNNLAMECGQQLAILTGQPPVRKAVLKLVGPYADCLLLDHEKLRTAEAEASTG</sequence>
<dbReference type="Proteomes" id="UP000191133">
    <property type="component" value="Unassembled WGS sequence"/>
</dbReference>
<dbReference type="AlphaFoldDB" id="A0A1W1H3W2"/>
<dbReference type="InterPro" id="IPR054257">
    <property type="entry name" value="DUF6988"/>
</dbReference>
<dbReference type="Pfam" id="PF22491">
    <property type="entry name" value="DUF6988"/>
    <property type="match status" value="1"/>
</dbReference>
<protein>
    <submittedName>
        <fullName evidence="1">Uncharacterized protein</fullName>
    </submittedName>
</protein>
<proteinExistence type="predicted"/>
<accession>A0A1W1H3W2</accession>
<organism evidence="1 2">
    <name type="scientific">Stenotrophomonas indicatrix</name>
    <dbReference type="NCBI Taxonomy" id="2045451"/>
    <lineage>
        <taxon>Bacteria</taxon>
        <taxon>Pseudomonadati</taxon>
        <taxon>Pseudomonadota</taxon>
        <taxon>Gammaproteobacteria</taxon>
        <taxon>Lysobacterales</taxon>
        <taxon>Lysobacteraceae</taxon>
        <taxon>Stenotrophomonas</taxon>
    </lineage>
</organism>
<name>A0A1W1H3W2_9GAMM</name>
<evidence type="ECO:0000313" key="2">
    <source>
        <dbReference type="Proteomes" id="UP000191133"/>
    </source>
</evidence>